<proteinExistence type="predicted"/>
<protein>
    <submittedName>
        <fullName evidence="1">OLC1v1035229C1</fullName>
    </submittedName>
</protein>
<dbReference type="AlphaFoldDB" id="A0AAV1CSJ8"/>
<sequence>MKSVKNWVFFQRGGIDVWNSDLRVDGGAACFSSRVIASIKRMEDLLNKYPVAHPQDESVTDLRDKIEV</sequence>
<organism evidence="1 2">
    <name type="scientific">Oldenlandia corymbosa var. corymbosa</name>
    <dbReference type="NCBI Taxonomy" id="529605"/>
    <lineage>
        <taxon>Eukaryota</taxon>
        <taxon>Viridiplantae</taxon>
        <taxon>Streptophyta</taxon>
        <taxon>Embryophyta</taxon>
        <taxon>Tracheophyta</taxon>
        <taxon>Spermatophyta</taxon>
        <taxon>Magnoliopsida</taxon>
        <taxon>eudicotyledons</taxon>
        <taxon>Gunneridae</taxon>
        <taxon>Pentapetalae</taxon>
        <taxon>asterids</taxon>
        <taxon>lamiids</taxon>
        <taxon>Gentianales</taxon>
        <taxon>Rubiaceae</taxon>
        <taxon>Rubioideae</taxon>
        <taxon>Spermacoceae</taxon>
        <taxon>Hedyotis-Oldenlandia complex</taxon>
        <taxon>Oldenlandia</taxon>
    </lineage>
</organism>
<keyword evidence="2" id="KW-1185">Reference proteome</keyword>
<reference evidence="1" key="1">
    <citation type="submission" date="2023-03" db="EMBL/GenBank/DDBJ databases">
        <authorList>
            <person name="Julca I."/>
        </authorList>
    </citation>
    <scope>NUCLEOTIDE SEQUENCE</scope>
</reference>
<evidence type="ECO:0000313" key="1">
    <source>
        <dbReference type="EMBL" id="CAI9098560.1"/>
    </source>
</evidence>
<gene>
    <name evidence="1" type="ORF">OLC1_LOCUS8739</name>
</gene>
<name>A0AAV1CSJ8_OLDCO</name>
<dbReference type="Proteomes" id="UP001161247">
    <property type="component" value="Chromosome 3"/>
</dbReference>
<evidence type="ECO:0000313" key="2">
    <source>
        <dbReference type="Proteomes" id="UP001161247"/>
    </source>
</evidence>
<accession>A0AAV1CSJ8</accession>
<dbReference type="EMBL" id="OX459120">
    <property type="protein sequence ID" value="CAI9098560.1"/>
    <property type="molecule type" value="Genomic_DNA"/>
</dbReference>